<dbReference type="PANTHER" id="PTHR31118">
    <property type="entry name" value="CYCLASE-LIKE PROTEIN 2"/>
    <property type="match status" value="1"/>
</dbReference>
<dbReference type="Proteomes" id="UP000199664">
    <property type="component" value="Unassembled WGS sequence"/>
</dbReference>
<accession>A0A1H7HK44</accession>
<keyword evidence="2" id="KW-1185">Reference proteome</keyword>
<dbReference type="Gene3D" id="3.50.30.50">
    <property type="entry name" value="Putative cyclase"/>
    <property type="match status" value="1"/>
</dbReference>
<dbReference type="InterPro" id="IPR037175">
    <property type="entry name" value="KFase_sf"/>
</dbReference>
<evidence type="ECO:0000313" key="2">
    <source>
        <dbReference type="Proteomes" id="UP000199664"/>
    </source>
</evidence>
<dbReference type="GO" id="GO:0019441">
    <property type="term" value="P:L-tryptophan catabolic process to kynurenine"/>
    <property type="evidence" value="ECO:0007669"/>
    <property type="project" value="InterPro"/>
</dbReference>
<gene>
    <name evidence="1" type="ORF">SAMN04515666_101685</name>
</gene>
<sequence>MHIVDLSMPIAPHFRWPVELSIKGDIAAGDQFRVSKINGPCHGFSHVDAAAHFVAGAPTIEATPLSQVVGPCRVLDLSARPANQPIGPEHLAAADPGGADGEILLLATQWNDRRDYNDKSFWTEAPWLTLEAAQWLAQRKPSAVAFDFPQDYPIRLLLEGKEVPKPEHVTHHVLLSHGVTLIEYVVNTSKLTAPRNLFSAAPLLIPNADGAPARIYAIEGLAV</sequence>
<dbReference type="PANTHER" id="PTHR31118:SF32">
    <property type="entry name" value="KYNURENINE FORMAMIDASE"/>
    <property type="match status" value="1"/>
</dbReference>
<dbReference type="OrthoDB" id="9777007at2"/>
<dbReference type="EMBL" id="FOAN01000001">
    <property type="protein sequence ID" value="SEK50651.1"/>
    <property type="molecule type" value="Genomic_DNA"/>
</dbReference>
<dbReference type="RefSeq" id="WP_091829730.1">
    <property type="nucleotide sequence ID" value="NZ_FOAN01000001.1"/>
</dbReference>
<dbReference type="STRING" id="1036779.SAMN04515666_101685"/>
<evidence type="ECO:0000313" key="1">
    <source>
        <dbReference type="EMBL" id="SEK50651.1"/>
    </source>
</evidence>
<dbReference type="Pfam" id="PF04199">
    <property type="entry name" value="Cyclase"/>
    <property type="match status" value="1"/>
</dbReference>
<protein>
    <submittedName>
        <fullName evidence="1">Kynurenine formamidase</fullName>
    </submittedName>
</protein>
<dbReference type="SUPFAM" id="SSF102198">
    <property type="entry name" value="Putative cyclase"/>
    <property type="match status" value="1"/>
</dbReference>
<dbReference type="InterPro" id="IPR007325">
    <property type="entry name" value="KFase/CYL"/>
</dbReference>
<name>A0A1H7HK44_9HYPH</name>
<dbReference type="AlphaFoldDB" id="A0A1H7HK44"/>
<proteinExistence type="predicted"/>
<dbReference type="GO" id="GO:0004061">
    <property type="term" value="F:arylformamidase activity"/>
    <property type="evidence" value="ECO:0007669"/>
    <property type="project" value="InterPro"/>
</dbReference>
<organism evidence="1 2">
    <name type="scientific">Bosea lupini</name>
    <dbReference type="NCBI Taxonomy" id="1036779"/>
    <lineage>
        <taxon>Bacteria</taxon>
        <taxon>Pseudomonadati</taxon>
        <taxon>Pseudomonadota</taxon>
        <taxon>Alphaproteobacteria</taxon>
        <taxon>Hyphomicrobiales</taxon>
        <taxon>Boseaceae</taxon>
        <taxon>Bosea</taxon>
    </lineage>
</organism>
<reference evidence="2" key="1">
    <citation type="submission" date="2016-10" db="EMBL/GenBank/DDBJ databases">
        <authorList>
            <person name="Varghese N."/>
            <person name="Submissions S."/>
        </authorList>
    </citation>
    <scope>NUCLEOTIDE SEQUENCE [LARGE SCALE GENOMIC DNA]</scope>
    <source>
        <strain evidence="2">LMG 26383,CCUG 61248,R- 45681</strain>
    </source>
</reference>